<dbReference type="OrthoDB" id="5595141at2759"/>
<keyword evidence="6" id="KW-0539">Nucleus</keyword>
<gene>
    <name evidence="7" type="ORF">PXEA_LOCUS23589</name>
</gene>
<reference evidence="7" key="1">
    <citation type="submission" date="2018-11" db="EMBL/GenBank/DDBJ databases">
        <authorList>
            <consortium name="Pathogen Informatics"/>
        </authorList>
    </citation>
    <scope>NUCLEOTIDE SEQUENCE</scope>
</reference>
<organism evidence="7 8">
    <name type="scientific">Protopolystoma xenopodis</name>
    <dbReference type="NCBI Taxonomy" id="117903"/>
    <lineage>
        <taxon>Eukaryota</taxon>
        <taxon>Metazoa</taxon>
        <taxon>Spiralia</taxon>
        <taxon>Lophotrochozoa</taxon>
        <taxon>Platyhelminthes</taxon>
        <taxon>Monogenea</taxon>
        <taxon>Polyopisthocotylea</taxon>
        <taxon>Polystomatidea</taxon>
        <taxon>Polystomatidae</taxon>
        <taxon>Protopolystoma</taxon>
    </lineage>
</organism>
<name>A0A3S5BM97_9PLAT</name>
<dbReference type="PANTHER" id="PTHR13581">
    <property type="entry name" value="MRG-BINDING PROTEIN"/>
    <property type="match status" value="1"/>
</dbReference>
<keyword evidence="3" id="KW-0156">Chromatin regulator</keyword>
<proteinExistence type="inferred from homology"/>
<keyword evidence="8" id="KW-1185">Reference proteome</keyword>
<sequence>MKPFKISFYLTLALHLYDFLERPALVHFLGCMMKSCESTLSPGSFDWDLESEIKLFHALMSHKPVGVDRHFQMIYIMNYLSTSLDKPITASQVWKRLSEMYDMDELQEAEVMPFPTKLTEFALSSDFDQLKEVSFPRAKSLNGDSLSSGNLLNHIKRFFNCLLLFLVSHAQSLGNLPLQCEKLVHNSIVI</sequence>
<protein>
    <submittedName>
        <fullName evidence="7">Uncharacterized protein</fullName>
    </submittedName>
</protein>
<comment type="caution">
    <text evidence="7">The sequence shown here is derived from an EMBL/GenBank/DDBJ whole genome shotgun (WGS) entry which is preliminary data.</text>
</comment>
<comment type="similarity">
    <text evidence="2">Belongs to the EAF7 family.</text>
</comment>
<evidence type="ECO:0000256" key="2">
    <source>
        <dbReference type="ARBA" id="ARBA00007117"/>
    </source>
</evidence>
<dbReference type="GO" id="GO:0005634">
    <property type="term" value="C:nucleus"/>
    <property type="evidence" value="ECO:0007669"/>
    <property type="project" value="UniProtKB-SubCell"/>
</dbReference>
<evidence type="ECO:0000256" key="3">
    <source>
        <dbReference type="ARBA" id="ARBA00022853"/>
    </source>
</evidence>
<dbReference type="Proteomes" id="UP000784294">
    <property type="component" value="Unassembled WGS sequence"/>
</dbReference>
<evidence type="ECO:0000256" key="6">
    <source>
        <dbReference type="ARBA" id="ARBA00023242"/>
    </source>
</evidence>
<evidence type="ECO:0000256" key="5">
    <source>
        <dbReference type="ARBA" id="ARBA00023163"/>
    </source>
</evidence>
<dbReference type="InterPro" id="IPR012423">
    <property type="entry name" value="Eaf7/MRGBP"/>
</dbReference>
<dbReference type="GO" id="GO:0006325">
    <property type="term" value="P:chromatin organization"/>
    <property type="evidence" value="ECO:0007669"/>
    <property type="project" value="UniProtKB-KW"/>
</dbReference>
<evidence type="ECO:0000313" key="7">
    <source>
        <dbReference type="EMBL" id="VEL30149.1"/>
    </source>
</evidence>
<dbReference type="Pfam" id="PF07904">
    <property type="entry name" value="Eaf7"/>
    <property type="match status" value="1"/>
</dbReference>
<dbReference type="GO" id="GO:0035267">
    <property type="term" value="C:NuA4 histone acetyltransferase complex"/>
    <property type="evidence" value="ECO:0007669"/>
    <property type="project" value="TreeGrafter"/>
</dbReference>
<dbReference type="EMBL" id="CAAALY010109825">
    <property type="protein sequence ID" value="VEL30149.1"/>
    <property type="molecule type" value="Genomic_DNA"/>
</dbReference>
<dbReference type="PANTHER" id="PTHR13581:SF5">
    <property type="entry name" value="MRG_MORF4L-BINDING PROTEIN"/>
    <property type="match status" value="1"/>
</dbReference>
<comment type="subcellular location">
    <subcellularLocation>
        <location evidence="1">Nucleus</location>
    </subcellularLocation>
</comment>
<keyword evidence="5" id="KW-0804">Transcription</keyword>
<dbReference type="GO" id="GO:0006357">
    <property type="term" value="P:regulation of transcription by RNA polymerase II"/>
    <property type="evidence" value="ECO:0007669"/>
    <property type="project" value="TreeGrafter"/>
</dbReference>
<dbReference type="AlphaFoldDB" id="A0A3S5BM97"/>
<evidence type="ECO:0000313" key="8">
    <source>
        <dbReference type="Proteomes" id="UP000784294"/>
    </source>
</evidence>
<accession>A0A3S5BM97</accession>
<evidence type="ECO:0000256" key="1">
    <source>
        <dbReference type="ARBA" id="ARBA00004123"/>
    </source>
</evidence>
<keyword evidence="4" id="KW-0805">Transcription regulation</keyword>
<evidence type="ECO:0000256" key="4">
    <source>
        <dbReference type="ARBA" id="ARBA00023015"/>
    </source>
</evidence>